<proteinExistence type="predicted"/>
<gene>
    <name evidence="1" type="ORF">I3517_27440</name>
</gene>
<protein>
    <submittedName>
        <fullName evidence="1">Uncharacterized protein</fullName>
    </submittedName>
</protein>
<evidence type="ECO:0000313" key="2">
    <source>
        <dbReference type="Proteomes" id="UP000627573"/>
    </source>
</evidence>
<name>A0A8I1DB22_RHOER</name>
<dbReference type="SUPFAM" id="SSF55144">
    <property type="entry name" value="LigT-like"/>
    <property type="match status" value="1"/>
</dbReference>
<accession>A0A8I1DB22</accession>
<evidence type="ECO:0000313" key="1">
    <source>
        <dbReference type="EMBL" id="MBH5146343.1"/>
    </source>
</evidence>
<dbReference type="RefSeq" id="WP_197941979.1">
    <property type="nucleotide sequence ID" value="NZ_JAECSB010000085.1"/>
</dbReference>
<dbReference type="AlphaFoldDB" id="A0A8I1DB22"/>
<dbReference type="EMBL" id="JAECSB010000085">
    <property type="protein sequence ID" value="MBH5146343.1"/>
    <property type="molecule type" value="Genomic_DNA"/>
</dbReference>
<dbReference type="InterPro" id="IPR009097">
    <property type="entry name" value="Cyclic_Pdiesterase"/>
</dbReference>
<dbReference type="Proteomes" id="UP000627573">
    <property type="component" value="Unassembled WGS sequence"/>
</dbReference>
<organism evidence="1 2">
    <name type="scientific">Rhodococcus erythropolis</name>
    <name type="common">Arthrobacter picolinophilus</name>
    <dbReference type="NCBI Taxonomy" id="1833"/>
    <lineage>
        <taxon>Bacteria</taxon>
        <taxon>Bacillati</taxon>
        <taxon>Actinomycetota</taxon>
        <taxon>Actinomycetes</taxon>
        <taxon>Mycobacteriales</taxon>
        <taxon>Nocardiaceae</taxon>
        <taxon>Rhodococcus</taxon>
        <taxon>Rhodococcus erythropolis group</taxon>
    </lineage>
</organism>
<keyword evidence="2" id="KW-1185">Reference proteome</keyword>
<comment type="caution">
    <text evidence="1">The sequence shown here is derived from an EMBL/GenBank/DDBJ whole genome shotgun (WGS) entry which is preliminary data.</text>
</comment>
<sequence length="618" mass="65507">MTAPTTPAGDKPLPTGWRGPVLPLNTTSGDMRQFMLADGTDPAVRPLPVALSAQGEMWDDHQGSRVVGLVTRAWVQDGHLWAEGPLDLEDEFGAEYARKLGDGFAGWVSADLSDISLEEIPLRSDKSEWAPDELAAAYAAFESGTGDEPDVAGQLLRVHEWKLMGVTGVSSPAFETSRVEPVYGDEFGYGTSSAAEALAASAAEHTGAMIALVPSAEDCARLAIDGYEPADVLHTTLVFLGDAANWSPEQRDALEVAVRALDFICPLSGSVMGHALFNPAGDEPCAVYLAEASGLSAMQSCTYGAIADNVDLPPIPEPYDTFLPHITAGYGLDVSKLTEVGPIRYDRIRIAFADTDVRDIPLEPVTAGLVASSVVYDTADFTMPEPDELTALTVTDDGRVYGHLAQADSCHIGFADVCVSPPTSATGYAYFHQGEISTTEGPLPVGKLTLGTGHAGMRQAARAAAEHYDNTGTAVAVVRCTDGLWGPWLSGRILPGIDDNRIEELRRSGVSGDWRSIQRGSNNLELVAVLAVNVPGFPVPRTRALAASGMRSLIAAGVPPTRKHHVEPEPSITASAIASHVRAELRASAIRESRRETATQRVRAARLAAATRKVGKAL</sequence>
<reference evidence="1 2" key="1">
    <citation type="submission" date="2020-12" db="EMBL/GenBank/DDBJ databases">
        <title>Draft genome sequence of furan degrading bacterial strain FUR100.</title>
        <authorList>
            <person name="Woiski C."/>
        </authorList>
    </citation>
    <scope>NUCLEOTIDE SEQUENCE [LARGE SCALE GENOMIC DNA]</scope>
    <source>
        <strain evidence="1 2">FUR100</strain>
    </source>
</reference>